<evidence type="ECO:0000313" key="1">
    <source>
        <dbReference type="EMBL" id="VAX14571.1"/>
    </source>
</evidence>
<proteinExistence type="predicted"/>
<name>A0A3B1BJ81_9ZZZZ</name>
<dbReference type="AlphaFoldDB" id="A0A3B1BJ81"/>
<organism evidence="1">
    <name type="scientific">hydrothermal vent metagenome</name>
    <dbReference type="NCBI Taxonomy" id="652676"/>
    <lineage>
        <taxon>unclassified sequences</taxon>
        <taxon>metagenomes</taxon>
        <taxon>ecological metagenomes</taxon>
    </lineage>
</organism>
<evidence type="ECO:0008006" key="2">
    <source>
        <dbReference type="Google" id="ProtNLM"/>
    </source>
</evidence>
<gene>
    <name evidence="1" type="ORF">MNBD_GAMMA24-1593</name>
</gene>
<protein>
    <recommendedName>
        <fullName evidence="2">RES domain-containing protein</fullName>
    </recommendedName>
</protein>
<reference evidence="1" key="1">
    <citation type="submission" date="2018-06" db="EMBL/GenBank/DDBJ databases">
        <authorList>
            <person name="Zhirakovskaya E."/>
        </authorList>
    </citation>
    <scope>NUCLEOTIDE SEQUENCE</scope>
</reference>
<dbReference type="EMBL" id="UOFZ01000179">
    <property type="protein sequence ID" value="VAX14571.1"/>
    <property type="molecule type" value="Genomic_DNA"/>
</dbReference>
<sequence>MAKFPEPPEVKDLRVLSPQIDILLAGTEVYRIFFADGDHPTRWNQFRYFGPTASRFDHHRPGPGNVGIRQNRGIMYLAQGPEAIPTCLAEVFQTTKVIDRHSRNPVLCGFKLMEDVPLLGLRGTFPTVMGASMAIHSGARPRARRWSQCIYDAYTQIHGIHYCSSMYGNEPVIALFERAVYTIPAHPIFHRTLNDRVLDNILIGTADKIRYQLV</sequence>
<accession>A0A3B1BJ81</accession>